<keyword evidence="13" id="KW-1185">Reference proteome</keyword>
<evidence type="ECO:0000256" key="7">
    <source>
        <dbReference type="ARBA" id="ARBA00023136"/>
    </source>
</evidence>
<dbReference type="PANTHER" id="PTHR35851:SF1">
    <property type="entry name" value="CELL DIVISION PROTEIN FTSQ"/>
    <property type="match status" value="1"/>
</dbReference>
<evidence type="ECO:0000256" key="6">
    <source>
        <dbReference type="ARBA" id="ARBA00022989"/>
    </source>
</evidence>
<dbReference type="PROSITE" id="PS51779">
    <property type="entry name" value="POTRA"/>
    <property type="match status" value="1"/>
</dbReference>
<evidence type="ECO:0000256" key="8">
    <source>
        <dbReference type="ARBA" id="ARBA00023306"/>
    </source>
</evidence>
<dbReference type="GO" id="GO:0032153">
    <property type="term" value="C:cell division site"/>
    <property type="evidence" value="ECO:0007669"/>
    <property type="project" value="UniProtKB-UniRule"/>
</dbReference>
<feature type="domain" description="POTRA" evidence="11">
    <location>
        <begin position="93"/>
        <end position="161"/>
    </location>
</feature>
<accession>A0A126V529</accession>
<name>A0A126V529_9RHOB</name>
<dbReference type="InterPro" id="IPR045335">
    <property type="entry name" value="FtsQ_C_sf"/>
</dbReference>
<sequence>MSEVGFNSGARQVAGLSSRRTQSPKRDPAPSRVAYRAQRLWLTPTFRKIVRVGLPVLVVSMITGGLLASADRRQAIVDWSLQLREDIEHRPAFMVHMMAVDGASIELAEDIREVFPLDFPMSSFDLDLQQMHAAISELDAVASVNVQVRVGGVLQVSVDERVPVIVWRGTDAVELLDAEGHRVVQVPARASRPDLPLVTGFGADKAIPEALELLASAAPIYDHVRGLVRVGERRWDLVLDKGQRVLLPETNPRQALHRVIALNTVRDLLARNVAVIDMRLEKRPTLRLKEPVPEVSPEDAPIINSGAQYP</sequence>
<dbReference type="PANTHER" id="PTHR35851">
    <property type="entry name" value="CELL DIVISION PROTEIN FTSQ"/>
    <property type="match status" value="1"/>
</dbReference>
<dbReference type="Pfam" id="PF03799">
    <property type="entry name" value="FtsQ_DivIB_C"/>
    <property type="match status" value="1"/>
</dbReference>
<keyword evidence="7 9" id="KW-0472">Membrane</keyword>
<feature type="region of interest" description="Disordered" evidence="10">
    <location>
        <begin position="1"/>
        <end position="31"/>
    </location>
</feature>
<dbReference type="GO" id="GO:0005886">
    <property type="term" value="C:plasma membrane"/>
    <property type="evidence" value="ECO:0007669"/>
    <property type="project" value="UniProtKB-SubCell"/>
</dbReference>
<comment type="subcellular location">
    <subcellularLocation>
        <location evidence="9">Cell inner membrane</location>
        <topology evidence="9">Single-pass type II membrane protein</topology>
    </subcellularLocation>
    <subcellularLocation>
        <location evidence="1">Membrane</location>
    </subcellularLocation>
    <text evidence="9">Localizes to the division septum.</text>
</comment>
<evidence type="ECO:0000256" key="4">
    <source>
        <dbReference type="ARBA" id="ARBA00022618"/>
    </source>
</evidence>
<dbReference type="Proteomes" id="UP000070371">
    <property type="component" value="Chromosome"/>
</dbReference>
<protein>
    <recommendedName>
        <fullName evidence="9">Cell division protein FtsQ</fullName>
    </recommendedName>
</protein>
<evidence type="ECO:0000259" key="11">
    <source>
        <dbReference type="PROSITE" id="PS51779"/>
    </source>
</evidence>
<dbReference type="HAMAP" id="MF_00911">
    <property type="entry name" value="FtsQ_subfam"/>
    <property type="match status" value="1"/>
</dbReference>
<comment type="function">
    <text evidence="9">Essential cell division protein.</text>
</comment>
<keyword evidence="5 9" id="KW-0812">Transmembrane</keyword>
<dbReference type="GO" id="GO:0043093">
    <property type="term" value="P:FtsZ-dependent cytokinesis"/>
    <property type="evidence" value="ECO:0007669"/>
    <property type="project" value="UniProtKB-UniRule"/>
</dbReference>
<dbReference type="GO" id="GO:0090529">
    <property type="term" value="P:cell septum assembly"/>
    <property type="evidence" value="ECO:0007669"/>
    <property type="project" value="InterPro"/>
</dbReference>
<dbReference type="InterPro" id="IPR034746">
    <property type="entry name" value="POTRA"/>
</dbReference>
<evidence type="ECO:0000256" key="1">
    <source>
        <dbReference type="ARBA" id="ARBA00004370"/>
    </source>
</evidence>
<dbReference type="InterPro" id="IPR005548">
    <property type="entry name" value="Cell_div_FtsQ/DivIB_C"/>
</dbReference>
<dbReference type="RefSeq" id="WP_052274724.1">
    <property type="nucleotide sequence ID" value="NZ_CP014327.1"/>
</dbReference>
<dbReference type="STRING" id="1579316.RC74_20155"/>
<evidence type="ECO:0000256" key="2">
    <source>
        <dbReference type="ARBA" id="ARBA00022475"/>
    </source>
</evidence>
<evidence type="ECO:0000313" key="12">
    <source>
        <dbReference type="EMBL" id="AML53257.1"/>
    </source>
</evidence>
<proteinExistence type="inferred from homology"/>
<dbReference type="AlphaFoldDB" id="A0A126V529"/>
<evidence type="ECO:0000313" key="13">
    <source>
        <dbReference type="Proteomes" id="UP000070371"/>
    </source>
</evidence>
<dbReference type="OrthoDB" id="9783091at2"/>
<dbReference type="KEGG" id="hat:RC74_20155"/>
<dbReference type="Gene3D" id="3.40.50.11690">
    <property type="entry name" value="Cell division protein FtsQ/DivIB"/>
    <property type="match status" value="1"/>
</dbReference>
<keyword evidence="6 9" id="KW-1133">Transmembrane helix</keyword>
<evidence type="ECO:0000256" key="5">
    <source>
        <dbReference type="ARBA" id="ARBA00022692"/>
    </source>
</evidence>
<evidence type="ECO:0000256" key="10">
    <source>
        <dbReference type="SAM" id="MobiDB-lite"/>
    </source>
</evidence>
<dbReference type="InterPro" id="IPR026579">
    <property type="entry name" value="FtsQ"/>
</dbReference>
<gene>
    <name evidence="9" type="primary">ftsQ</name>
    <name evidence="12" type="ORF">RC74_20155</name>
</gene>
<keyword evidence="8 9" id="KW-0131">Cell cycle</keyword>
<reference evidence="12 13" key="1">
    <citation type="submission" date="2016-02" db="EMBL/GenBank/DDBJ databases">
        <title>Complete genome sequence of Halocynthiibacter arcticus PAMC 20958t from arctic marine sediment.</title>
        <authorList>
            <person name="Lee Y.M."/>
            <person name="Baek K."/>
            <person name="Lee H.K."/>
            <person name="Shin S.C."/>
        </authorList>
    </citation>
    <scope>NUCLEOTIDE SEQUENCE [LARGE SCALE GENOMIC DNA]</scope>
    <source>
        <strain evidence="12">PAMC 20958</strain>
    </source>
</reference>
<keyword evidence="4 9" id="KW-0132">Cell division</keyword>
<evidence type="ECO:0000256" key="9">
    <source>
        <dbReference type="HAMAP-Rule" id="MF_00911"/>
    </source>
</evidence>
<dbReference type="EMBL" id="CP014327">
    <property type="protein sequence ID" value="AML53257.1"/>
    <property type="molecule type" value="Genomic_DNA"/>
</dbReference>
<keyword evidence="3 9" id="KW-0997">Cell inner membrane</keyword>
<feature type="region of interest" description="Disordered" evidence="10">
    <location>
        <begin position="291"/>
        <end position="310"/>
    </location>
</feature>
<keyword evidence="2 9" id="KW-1003">Cell membrane</keyword>
<organism evidence="12 13">
    <name type="scientific">Falsihalocynthiibacter arcticus</name>
    <dbReference type="NCBI Taxonomy" id="1579316"/>
    <lineage>
        <taxon>Bacteria</taxon>
        <taxon>Pseudomonadati</taxon>
        <taxon>Pseudomonadota</taxon>
        <taxon>Alphaproteobacteria</taxon>
        <taxon>Rhodobacterales</taxon>
        <taxon>Roseobacteraceae</taxon>
        <taxon>Falsihalocynthiibacter</taxon>
    </lineage>
</organism>
<comment type="similarity">
    <text evidence="9">Belongs to the FtsQ/DivIB family. FtsQ subfamily.</text>
</comment>
<evidence type="ECO:0000256" key="3">
    <source>
        <dbReference type="ARBA" id="ARBA00022519"/>
    </source>
</evidence>